<dbReference type="CTD" id="20241285"/>
<dbReference type="Proteomes" id="UP000030746">
    <property type="component" value="Unassembled WGS sequence"/>
</dbReference>
<keyword evidence="2" id="KW-1185">Reference proteome</keyword>
<organism evidence="1 2">
    <name type="scientific">Lottia gigantea</name>
    <name type="common">Giant owl limpet</name>
    <dbReference type="NCBI Taxonomy" id="225164"/>
    <lineage>
        <taxon>Eukaryota</taxon>
        <taxon>Metazoa</taxon>
        <taxon>Spiralia</taxon>
        <taxon>Lophotrochozoa</taxon>
        <taxon>Mollusca</taxon>
        <taxon>Gastropoda</taxon>
        <taxon>Patellogastropoda</taxon>
        <taxon>Lottioidea</taxon>
        <taxon>Lottiidae</taxon>
        <taxon>Lottia</taxon>
    </lineage>
</organism>
<proteinExistence type="predicted"/>
<dbReference type="KEGG" id="lgi:LOTGIDRAFT_169937"/>
<dbReference type="GeneID" id="20241285"/>
<dbReference type="OrthoDB" id="6076132at2759"/>
<dbReference type="AlphaFoldDB" id="V3ZEH1"/>
<dbReference type="RefSeq" id="XP_009066820.1">
    <property type="nucleotide sequence ID" value="XM_009068572.1"/>
</dbReference>
<evidence type="ECO:0000313" key="1">
    <source>
        <dbReference type="EMBL" id="ESO82467.1"/>
    </source>
</evidence>
<gene>
    <name evidence="1" type="ORF">LOTGIDRAFT_169937</name>
</gene>
<evidence type="ECO:0000313" key="2">
    <source>
        <dbReference type="Proteomes" id="UP000030746"/>
    </source>
</evidence>
<dbReference type="EMBL" id="KB203888">
    <property type="protein sequence ID" value="ESO82467.1"/>
    <property type="molecule type" value="Genomic_DNA"/>
</dbReference>
<dbReference type="HOGENOM" id="CLU_2017841_0_0_1"/>
<protein>
    <submittedName>
        <fullName evidence="1">Uncharacterized protein</fullName>
    </submittedName>
</protein>
<sequence>MDSSNSNQMLPKAEIVQFLTIALVWLAPMVIARSIDITEKILEENTENMEALALTNLARQKPVSPYMPSQLTDLFNNAFAKHTMMRIKGLRKVFDHVRGKKSHPPNHHERRVIVGGICCNGKR</sequence>
<accession>V3ZEH1</accession>
<reference evidence="1 2" key="1">
    <citation type="journal article" date="2013" name="Nature">
        <title>Insights into bilaterian evolution from three spiralian genomes.</title>
        <authorList>
            <person name="Simakov O."/>
            <person name="Marletaz F."/>
            <person name="Cho S.J."/>
            <person name="Edsinger-Gonzales E."/>
            <person name="Havlak P."/>
            <person name="Hellsten U."/>
            <person name="Kuo D.H."/>
            <person name="Larsson T."/>
            <person name="Lv J."/>
            <person name="Arendt D."/>
            <person name="Savage R."/>
            <person name="Osoegawa K."/>
            <person name="de Jong P."/>
            <person name="Grimwood J."/>
            <person name="Chapman J.A."/>
            <person name="Shapiro H."/>
            <person name="Aerts A."/>
            <person name="Otillar R.P."/>
            <person name="Terry A.Y."/>
            <person name="Boore J.L."/>
            <person name="Grigoriev I.V."/>
            <person name="Lindberg D.R."/>
            <person name="Seaver E.C."/>
            <person name="Weisblat D.A."/>
            <person name="Putnam N.H."/>
            <person name="Rokhsar D.S."/>
        </authorList>
    </citation>
    <scope>NUCLEOTIDE SEQUENCE [LARGE SCALE GENOMIC DNA]</scope>
</reference>
<name>V3ZEH1_LOTGI</name>